<reference evidence="1 2" key="1">
    <citation type="submission" date="2019-12" db="EMBL/GenBank/DDBJ databases">
        <title>Complete genome sequence of Algicella marina strain 9Alg 56(T) isolated from the red alga Tichocarpus crinitus.</title>
        <authorList>
            <person name="Kim S.-G."/>
            <person name="Nedashkovskaya O.I."/>
        </authorList>
    </citation>
    <scope>NUCLEOTIDE SEQUENCE [LARGE SCALE GENOMIC DNA]</scope>
    <source>
        <strain evidence="1 2">9Alg 56</strain>
    </source>
</reference>
<gene>
    <name evidence="1" type="ORF">GO499_11615</name>
</gene>
<dbReference type="Gene3D" id="2.150.10.10">
    <property type="entry name" value="Serralysin-like metalloprotease, C-terminal"/>
    <property type="match status" value="2"/>
</dbReference>
<dbReference type="PRINTS" id="PR00313">
    <property type="entry name" value="CABNDNGRPT"/>
</dbReference>
<name>A0A6P1T1Y1_9RHOB</name>
<organism evidence="1 2">
    <name type="scientific">Algicella marina</name>
    <dbReference type="NCBI Taxonomy" id="2683284"/>
    <lineage>
        <taxon>Bacteria</taxon>
        <taxon>Pseudomonadati</taxon>
        <taxon>Pseudomonadota</taxon>
        <taxon>Alphaproteobacteria</taxon>
        <taxon>Rhodobacterales</taxon>
        <taxon>Paracoccaceae</taxon>
        <taxon>Algicella</taxon>
    </lineage>
</organism>
<dbReference type="InterPro" id="IPR011049">
    <property type="entry name" value="Serralysin-like_metalloprot_C"/>
</dbReference>
<dbReference type="SUPFAM" id="SSF51120">
    <property type="entry name" value="beta-Roll"/>
    <property type="match status" value="1"/>
</dbReference>
<dbReference type="InterPro" id="IPR001343">
    <property type="entry name" value="Hemolysn_Ca-bd"/>
</dbReference>
<dbReference type="KEGG" id="amaq:GO499_11615"/>
<protein>
    <recommendedName>
        <fullName evidence="3">Calcium-binding protein</fullName>
    </recommendedName>
</protein>
<sequence length="651" mass="64837">MPVILTGSTNAGYTVSTNSDTYVVQQFATVTGSGTAFDIGDYNNVRVNVVGDIFSDFLGIATVTAGAGGSAFDTRINISEGATVSGATGVQLSGSSMYLVNNGSIAYHNGTGVRIDNHMSPYSNPTVINAGTISGIGTGILVRGMGANVTNDGSIAATGAGLFVNGSITGGLIETVNNSGHISGGSGISAIDVESVVNSGTIVARSTGISVSGDDIDVRNTGDVVMEFTFAGVAAAMSVNGDESDIYNGGNLVGRAGLLLTGDDSSIVNDGLISGEETTVEVTGTNIDFVNTGSISTASDMAIYISGVADMNNSGAIAGDVLLDGVSGAMQNTGDILGNVFLRGNLGGTVGNSGHIYASDNAVTITGVDNSVVNSGEIISETGMGVFFRGGLVPGLHSVVNTGLIATGDTGGAFDAIRFGGQSIFSESDFVNIGEVVGNVRMFAISHYDGREGSVSGTVYSGDGDSWLYGSASATNSIVGGDGDDRIVGGIRADDLQGGNGRDSIAGRDGDDFIDGGGWSDVINGNAGNDTLLGGSGGDTLRGQVGDDVLEGGGGLDILSGGVGDDTLTGGNGADTFLFFRRAGFDVITDLQNGTDLLDLSHFATDFAAVSAAASSAVGGVLIDFGAIGGQGSVLIEGLALAQLDAGDFIF</sequence>
<dbReference type="PROSITE" id="PS00330">
    <property type="entry name" value="HEMOLYSIN_CALCIUM"/>
    <property type="match status" value="3"/>
</dbReference>
<keyword evidence="2" id="KW-1185">Reference proteome</keyword>
<dbReference type="RefSeq" id="WP_161862334.1">
    <property type="nucleotide sequence ID" value="NZ_CP046620.1"/>
</dbReference>
<dbReference type="Proteomes" id="UP000464495">
    <property type="component" value="Chromosome"/>
</dbReference>
<accession>A0A6P1T1Y1</accession>
<dbReference type="Pfam" id="PF00353">
    <property type="entry name" value="HemolysinCabind"/>
    <property type="match status" value="3"/>
</dbReference>
<dbReference type="InterPro" id="IPR018511">
    <property type="entry name" value="Hemolysin-typ_Ca-bd_CS"/>
</dbReference>
<evidence type="ECO:0000313" key="1">
    <source>
        <dbReference type="EMBL" id="QHQ35775.1"/>
    </source>
</evidence>
<dbReference type="GO" id="GO:0005509">
    <property type="term" value="F:calcium ion binding"/>
    <property type="evidence" value="ECO:0007669"/>
    <property type="project" value="InterPro"/>
</dbReference>
<dbReference type="EMBL" id="CP046620">
    <property type="protein sequence ID" value="QHQ35775.1"/>
    <property type="molecule type" value="Genomic_DNA"/>
</dbReference>
<evidence type="ECO:0008006" key="3">
    <source>
        <dbReference type="Google" id="ProtNLM"/>
    </source>
</evidence>
<proteinExistence type="predicted"/>
<evidence type="ECO:0000313" key="2">
    <source>
        <dbReference type="Proteomes" id="UP000464495"/>
    </source>
</evidence>
<dbReference type="AlphaFoldDB" id="A0A6P1T1Y1"/>